<dbReference type="GeneID" id="10795437"/>
<name>F8DDR6_HALXS</name>
<dbReference type="Proteomes" id="UP000006794">
    <property type="component" value="Plasmid pHALXA01"/>
</dbReference>
<organism evidence="1 2">
    <name type="scientific">Halopiger xanaduensis (strain DSM 18323 / JCM 14033 / SH-6)</name>
    <dbReference type="NCBI Taxonomy" id="797210"/>
    <lineage>
        <taxon>Archaea</taxon>
        <taxon>Methanobacteriati</taxon>
        <taxon>Methanobacteriota</taxon>
        <taxon>Stenosarchaea group</taxon>
        <taxon>Halobacteria</taxon>
        <taxon>Halobacteriales</taxon>
        <taxon>Natrialbaceae</taxon>
        <taxon>Halopiger</taxon>
    </lineage>
</organism>
<keyword evidence="2" id="KW-1185">Reference proteome</keyword>
<reference evidence="2" key="1">
    <citation type="journal article" date="2012" name="Stand. Genomic Sci.">
        <title>Complete genome sequence of Halopiger xanaduensis type strain (SH-6(T)).</title>
        <authorList>
            <person name="Anderson I."/>
            <person name="Tindall B.J."/>
            <person name="Rohde M."/>
            <person name="Lucas S."/>
            <person name="Han J."/>
            <person name="Lapidus A."/>
            <person name="Cheng J.F."/>
            <person name="Goodwin L."/>
            <person name="Pitluck S."/>
            <person name="Peters L."/>
            <person name="Pati A."/>
            <person name="Mikhailova N."/>
            <person name="Pagani I."/>
            <person name="Teshima H."/>
            <person name="Han C."/>
            <person name="Tapia R."/>
            <person name="Land M."/>
            <person name="Woyke T."/>
            <person name="Klenk H.P."/>
            <person name="Kyrpides N."/>
            <person name="Ivanova N."/>
        </authorList>
    </citation>
    <scope>NUCLEOTIDE SEQUENCE [LARGE SCALE GENOMIC DNA]</scope>
    <source>
        <strain evidence="2">DSM 18323 / JCM 14033 / SH-6</strain>
        <plasmid evidence="2">Plasmid pHALXA01</plasmid>
    </source>
</reference>
<sequence>MAPNFAGTRAIPAAIAVLFAVLLAGCVAVPSTGVSDASLETRITEATPPAELAATVEINHTIDGETTTVREDVQFRADGASRIETGDGVVIVSNGSTRWQYDRDADTAQRLEVDPNASSFLEGVYAHQQRYVERYEIESIEETTIDGRETYRVAFDPPANESIGRSVTVLVGDTEYAIPLQRDGGDVDGADRSTETVAVWFDQDHLFPVKHRVAGESVSLETTYRNLTVDPGFDDDRFEFEPPTDENGSESVDEIALPSIESYETVDAAADAVPFSVAEPSAATVPDALALDEITSYEFPDEERKQVSLSYRGDGETITVTTSDGPRLFARGGDNVSIGDATGTIADTDEGTELEWSCGGATTNGDLYYSIFVSDGLADDRHLALEIGRALEC</sequence>
<gene>
    <name evidence="1" type="ordered locus">Halxa_0579</name>
</gene>
<keyword evidence="1" id="KW-0614">Plasmid</keyword>
<dbReference type="RefSeq" id="WP_013875897.1">
    <property type="nucleotide sequence ID" value="NC_015658.1"/>
</dbReference>
<protein>
    <recommendedName>
        <fullName evidence="3">Outer membrane lipoprotein carrier protein LolA</fullName>
    </recommendedName>
</protein>
<dbReference type="SUPFAM" id="SSF89392">
    <property type="entry name" value="Prokaryotic lipoproteins and lipoprotein localization factors"/>
    <property type="match status" value="1"/>
</dbReference>
<dbReference type="InterPro" id="IPR052944">
    <property type="entry name" value="Sporulation_related"/>
</dbReference>
<dbReference type="OrthoDB" id="137725at2157"/>
<dbReference type="InterPro" id="IPR029046">
    <property type="entry name" value="LolA/LolB/LppX"/>
</dbReference>
<dbReference type="PANTHER" id="PTHR37507:SF2">
    <property type="entry name" value="SPORULATION PROTEIN YDCC"/>
    <property type="match status" value="1"/>
</dbReference>
<dbReference type="PANTHER" id="PTHR37507">
    <property type="entry name" value="SPORULATION PROTEIN YDCC"/>
    <property type="match status" value="1"/>
</dbReference>
<accession>F8DDR6</accession>
<dbReference type="Gene3D" id="2.50.20.10">
    <property type="entry name" value="Lipoprotein localisation LolA/LolB/LppX"/>
    <property type="match status" value="1"/>
</dbReference>
<dbReference type="KEGG" id="hxa:Halxa_0579"/>
<geneLocation type="plasmid" evidence="1 2">
    <name>pHALXA01</name>
</geneLocation>
<dbReference type="HOGENOM" id="CLU_712914_0_0_2"/>
<dbReference type="EMBL" id="CP002840">
    <property type="protein sequence ID" value="AEH39169.1"/>
    <property type="molecule type" value="Genomic_DNA"/>
</dbReference>
<evidence type="ECO:0000313" key="2">
    <source>
        <dbReference type="Proteomes" id="UP000006794"/>
    </source>
</evidence>
<evidence type="ECO:0000313" key="1">
    <source>
        <dbReference type="EMBL" id="AEH39169.1"/>
    </source>
</evidence>
<proteinExistence type="predicted"/>
<evidence type="ECO:0008006" key="3">
    <source>
        <dbReference type="Google" id="ProtNLM"/>
    </source>
</evidence>
<dbReference type="AlphaFoldDB" id="F8DDR6"/>